<evidence type="ECO:0000313" key="2">
    <source>
        <dbReference type="EMBL" id="CAB5209253.1"/>
    </source>
</evidence>
<protein>
    <submittedName>
        <fullName evidence="2">Uncharacterized protein</fullName>
    </submittedName>
</protein>
<dbReference type="Pfam" id="PF13759">
    <property type="entry name" value="2OG-FeII_Oxy_5"/>
    <property type="match status" value="1"/>
</dbReference>
<sequence length="196" mass="22506">MSEKQLWPLFSKPIFKTHLDVSKVDLSNVKWAKNYQNWISESQNVLDDPALTDFANQISDNLIEYFYGIMGASPNVKMYVTESWFNKTEKGQSHHRHWHPNSILSGVVYFDSVGESGRIKFITSQYDTIEYNIVESNLYNSRSWSVVPEAGTMLIFPSNVEHLVEEYTGDTPRLSLSFNTFVAGDINVDPLTRLKI</sequence>
<dbReference type="EMBL" id="LR796187">
    <property type="protein sequence ID" value="CAB4125852.1"/>
    <property type="molecule type" value="Genomic_DNA"/>
</dbReference>
<dbReference type="Gene3D" id="2.60.120.620">
    <property type="entry name" value="q2cbj1_9rhob like domain"/>
    <property type="match status" value="1"/>
</dbReference>
<dbReference type="EMBL" id="LR798231">
    <property type="protein sequence ID" value="CAB5209253.1"/>
    <property type="molecule type" value="Genomic_DNA"/>
</dbReference>
<dbReference type="InterPro" id="IPR012668">
    <property type="entry name" value="CHP02466"/>
</dbReference>
<accession>A0A6J7WHG5</accession>
<evidence type="ECO:0000313" key="1">
    <source>
        <dbReference type="EMBL" id="CAB4125852.1"/>
    </source>
</evidence>
<organism evidence="2">
    <name type="scientific">uncultured Caudovirales phage</name>
    <dbReference type="NCBI Taxonomy" id="2100421"/>
    <lineage>
        <taxon>Viruses</taxon>
        <taxon>Duplodnaviria</taxon>
        <taxon>Heunggongvirae</taxon>
        <taxon>Uroviricota</taxon>
        <taxon>Caudoviricetes</taxon>
        <taxon>Peduoviridae</taxon>
        <taxon>Maltschvirus</taxon>
        <taxon>Maltschvirus maltsch</taxon>
    </lineage>
</organism>
<proteinExistence type="predicted"/>
<dbReference type="SUPFAM" id="SSF51197">
    <property type="entry name" value="Clavaminate synthase-like"/>
    <property type="match status" value="1"/>
</dbReference>
<name>A0A6J7WHG5_9CAUD</name>
<reference evidence="2" key="1">
    <citation type="submission" date="2020-05" db="EMBL/GenBank/DDBJ databases">
        <authorList>
            <person name="Chiriac C."/>
            <person name="Salcher M."/>
            <person name="Ghai R."/>
            <person name="Kavagutti S V."/>
        </authorList>
    </citation>
    <scope>NUCLEOTIDE SEQUENCE</scope>
</reference>
<gene>
    <name evidence="2" type="ORF">UFOVP181_386</name>
    <name evidence="1" type="ORF">UFOVP57_253</name>
</gene>